<gene>
    <name evidence="13" type="ORF">L0C25_05380</name>
</gene>
<evidence type="ECO:0000256" key="11">
    <source>
        <dbReference type="ARBA" id="ARBA00048523"/>
    </source>
</evidence>
<keyword evidence="7 13" id="KW-0378">Hydrolase</keyword>
<keyword evidence="6" id="KW-0479">Metal-binding</keyword>
<keyword evidence="9" id="KW-0718">Serine biosynthesis</keyword>
<dbReference type="SUPFAM" id="SSF56784">
    <property type="entry name" value="HAD-like"/>
    <property type="match status" value="1"/>
</dbReference>
<keyword evidence="12" id="KW-0732">Signal</keyword>
<keyword evidence="5" id="KW-0028">Amino-acid biosynthesis</keyword>
<evidence type="ECO:0000313" key="13">
    <source>
        <dbReference type="EMBL" id="UYM06505.1"/>
    </source>
</evidence>
<comment type="catalytic activity">
    <reaction evidence="10">
        <text>O-phospho-L-serine + H2O = L-serine + phosphate</text>
        <dbReference type="Rhea" id="RHEA:21208"/>
        <dbReference type="ChEBI" id="CHEBI:15377"/>
        <dbReference type="ChEBI" id="CHEBI:33384"/>
        <dbReference type="ChEBI" id="CHEBI:43474"/>
        <dbReference type="ChEBI" id="CHEBI:57524"/>
        <dbReference type="EC" id="3.1.3.3"/>
    </reaction>
</comment>
<dbReference type="AlphaFoldDB" id="A0AA46TJN2"/>
<dbReference type="InterPro" id="IPR036412">
    <property type="entry name" value="HAD-like_sf"/>
</dbReference>
<dbReference type="GO" id="GO:0000287">
    <property type="term" value="F:magnesium ion binding"/>
    <property type="evidence" value="ECO:0007669"/>
    <property type="project" value="TreeGrafter"/>
</dbReference>
<dbReference type="EC" id="3.1.3.3" evidence="4"/>
<evidence type="ECO:0000256" key="8">
    <source>
        <dbReference type="ARBA" id="ARBA00022842"/>
    </source>
</evidence>
<evidence type="ECO:0000256" key="2">
    <source>
        <dbReference type="ARBA" id="ARBA00005135"/>
    </source>
</evidence>
<reference evidence="13" key="1">
    <citation type="submission" date="2022-01" db="EMBL/GenBank/DDBJ databases">
        <title>Nocardioidaceae gen. sp. A5X3R13.</title>
        <authorList>
            <person name="Lopez Marin M.A."/>
            <person name="Uhlik O."/>
        </authorList>
    </citation>
    <scope>NUCLEOTIDE SEQUENCE</scope>
    <source>
        <strain evidence="13">A5X3R13</strain>
    </source>
</reference>
<proteinExistence type="inferred from homology"/>
<feature type="chain" id="PRO_5041333916" description="phosphoserine phosphatase" evidence="12">
    <location>
        <begin position="29"/>
        <end position="430"/>
    </location>
</feature>
<evidence type="ECO:0000313" key="14">
    <source>
        <dbReference type="Proteomes" id="UP001164390"/>
    </source>
</evidence>
<accession>A0AA46TJN2</accession>
<dbReference type="PANTHER" id="PTHR43344">
    <property type="entry name" value="PHOSPHOSERINE PHOSPHATASE"/>
    <property type="match status" value="1"/>
</dbReference>
<dbReference type="Proteomes" id="UP001164390">
    <property type="component" value="Chromosome"/>
</dbReference>
<evidence type="ECO:0000256" key="7">
    <source>
        <dbReference type="ARBA" id="ARBA00022801"/>
    </source>
</evidence>
<dbReference type="GO" id="GO:0006564">
    <property type="term" value="P:L-serine biosynthetic process"/>
    <property type="evidence" value="ECO:0007669"/>
    <property type="project" value="UniProtKB-KW"/>
</dbReference>
<dbReference type="GO" id="GO:0036424">
    <property type="term" value="F:L-phosphoserine phosphatase activity"/>
    <property type="evidence" value="ECO:0007669"/>
    <property type="project" value="TreeGrafter"/>
</dbReference>
<organism evidence="13 14">
    <name type="scientific">Solicola gregarius</name>
    <dbReference type="NCBI Taxonomy" id="2908642"/>
    <lineage>
        <taxon>Bacteria</taxon>
        <taxon>Bacillati</taxon>
        <taxon>Actinomycetota</taxon>
        <taxon>Actinomycetes</taxon>
        <taxon>Propionibacteriales</taxon>
        <taxon>Nocardioidaceae</taxon>
        <taxon>Solicola</taxon>
    </lineage>
</organism>
<sequence>MPKQRRVLTAATALAAACMALVPLGAGASTGDDAAPRTGWCPQLQRADEWYGDNAAQVQQTIDERGRCSDSYDPHAKPVAVFDWDNTVIKNDISDQTIFWMLRHDKILQPKGQDWRNTSRYMTDAGADALSAACGTDVPAGESLPTSTDIGCADELLSVRKDAVTTDGDAVFEGYDHRIMEASYAWVAQINAGYRPAEVRSIARHARREALSNPVGATQQVGSSTEVAWIRYYPQIRDLIRTLKFAGFDVWVVSASPKETADVWGIGVGVPRHHTIGIRSLTTKGVLNGHLEGCGGIADGDDAIMPYIDGKRCFINKEILGIEGEAQLDPAPADQRQALAGGDATTDVTMLRDATGVRVALNRNKDELMCRAYHNLDGRWVVNPMFIEPMPKREEPYPCSTTAYEDADGNLGPVIDDDGNVIPDQEDTVF</sequence>
<dbReference type="Gene3D" id="3.40.50.1000">
    <property type="entry name" value="HAD superfamily/HAD-like"/>
    <property type="match status" value="2"/>
</dbReference>
<dbReference type="KEGG" id="sgrg:L0C25_05380"/>
<protein>
    <recommendedName>
        <fullName evidence="4">phosphoserine phosphatase</fullName>
        <ecNumber evidence="4">3.1.3.3</ecNumber>
    </recommendedName>
</protein>
<evidence type="ECO:0000256" key="9">
    <source>
        <dbReference type="ARBA" id="ARBA00023299"/>
    </source>
</evidence>
<dbReference type="InterPro" id="IPR050582">
    <property type="entry name" value="HAD-like_SerB"/>
</dbReference>
<dbReference type="GO" id="GO:0005737">
    <property type="term" value="C:cytoplasm"/>
    <property type="evidence" value="ECO:0007669"/>
    <property type="project" value="TreeGrafter"/>
</dbReference>
<name>A0AA46TJN2_9ACTN</name>
<comment type="catalytic activity">
    <reaction evidence="11">
        <text>O-phospho-D-serine + H2O = D-serine + phosphate</text>
        <dbReference type="Rhea" id="RHEA:24873"/>
        <dbReference type="ChEBI" id="CHEBI:15377"/>
        <dbReference type="ChEBI" id="CHEBI:35247"/>
        <dbReference type="ChEBI" id="CHEBI:43474"/>
        <dbReference type="ChEBI" id="CHEBI:58680"/>
        <dbReference type="EC" id="3.1.3.3"/>
    </reaction>
</comment>
<dbReference type="PROSITE" id="PS51257">
    <property type="entry name" value="PROKAR_LIPOPROTEIN"/>
    <property type="match status" value="1"/>
</dbReference>
<dbReference type="RefSeq" id="WP_271635412.1">
    <property type="nucleotide sequence ID" value="NZ_CP094970.1"/>
</dbReference>
<comment type="cofactor">
    <cofactor evidence="1">
        <name>Mg(2+)</name>
        <dbReference type="ChEBI" id="CHEBI:18420"/>
    </cofactor>
</comment>
<evidence type="ECO:0000256" key="3">
    <source>
        <dbReference type="ARBA" id="ARBA00009184"/>
    </source>
</evidence>
<keyword evidence="14" id="KW-1185">Reference proteome</keyword>
<evidence type="ECO:0000256" key="12">
    <source>
        <dbReference type="SAM" id="SignalP"/>
    </source>
</evidence>
<evidence type="ECO:0000256" key="5">
    <source>
        <dbReference type="ARBA" id="ARBA00022605"/>
    </source>
</evidence>
<evidence type="ECO:0000256" key="10">
    <source>
        <dbReference type="ARBA" id="ARBA00048138"/>
    </source>
</evidence>
<keyword evidence="8" id="KW-0460">Magnesium</keyword>
<comment type="pathway">
    <text evidence="2">Amino-acid biosynthesis; L-serine biosynthesis; L-serine from 3-phospho-D-glycerate: step 3/3.</text>
</comment>
<dbReference type="EMBL" id="CP094970">
    <property type="protein sequence ID" value="UYM06505.1"/>
    <property type="molecule type" value="Genomic_DNA"/>
</dbReference>
<evidence type="ECO:0000256" key="6">
    <source>
        <dbReference type="ARBA" id="ARBA00022723"/>
    </source>
</evidence>
<evidence type="ECO:0000256" key="1">
    <source>
        <dbReference type="ARBA" id="ARBA00001946"/>
    </source>
</evidence>
<comment type="similarity">
    <text evidence="3">Belongs to the HAD-like hydrolase superfamily. SerB family.</text>
</comment>
<feature type="signal peptide" evidence="12">
    <location>
        <begin position="1"/>
        <end position="28"/>
    </location>
</feature>
<evidence type="ECO:0000256" key="4">
    <source>
        <dbReference type="ARBA" id="ARBA00012640"/>
    </source>
</evidence>
<dbReference type="InterPro" id="IPR023214">
    <property type="entry name" value="HAD_sf"/>
</dbReference>
<dbReference type="PANTHER" id="PTHR43344:SF2">
    <property type="entry name" value="PHOSPHOSERINE PHOSPHATASE"/>
    <property type="match status" value="1"/>
</dbReference>